<evidence type="ECO:0000256" key="12">
    <source>
        <dbReference type="SAM" id="Phobius"/>
    </source>
</evidence>
<dbReference type="SMART" id="SM00028">
    <property type="entry name" value="TPR"/>
    <property type="match status" value="10"/>
</dbReference>
<feature type="transmembrane region" description="Helical" evidence="12">
    <location>
        <begin position="1375"/>
        <end position="1400"/>
    </location>
</feature>
<evidence type="ECO:0000256" key="7">
    <source>
        <dbReference type="ARBA" id="ARBA00023128"/>
    </source>
</evidence>
<evidence type="ECO:0000256" key="5">
    <source>
        <dbReference type="ARBA" id="ARBA00022803"/>
    </source>
</evidence>
<feature type="repeat" description="TPR" evidence="10">
    <location>
        <begin position="484"/>
        <end position="517"/>
    </location>
</feature>
<dbReference type="GO" id="GO:0030150">
    <property type="term" value="P:protein import into mitochondrial matrix"/>
    <property type="evidence" value="ECO:0007669"/>
    <property type="project" value="TreeGrafter"/>
</dbReference>
<evidence type="ECO:0000259" key="13">
    <source>
        <dbReference type="PROSITE" id="PS50006"/>
    </source>
</evidence>
<dbReference type="Pfam" id="PF14559">
    <property type="entry name" value="TPR_19"/>
    <property type="match status" value="1"/>
</dbReference>
<sequence length="1406" mass="153202">MSSESPLPQPVKNVVVDTASLPASSSASVWDRISKWVSENKALVYTIAGVAVVVTSAGVVYYLSDSGRTTPAPAPTEKKKSKNQRRKEKKKAEEEKKAKTATVQEADNDLEQVPKKVEEVSEELPEVDEATVDQLSDETRKAYAAKLKAAGNKAYGSKDYNRAIDLYGKAIICKPDPVFYSNRAACYNVLSEWEKVVEDTSAALAMDSEYVKALNRRAIAYEHLEKYSEALLDFTASCIIDGFSNDVSRNALERLLKKVAERKAKAILEAKGRKLPSPTFVSNYLQSFRPQSLPEGLEESADLSEESGKGQLRKGLIAMSKKTGDGYEEAAGAFEKALELGDLGEYEALALNMRATFTYLEGNAQSALADLNQSIELQPSLVQSYIKRASLHLELGNKDAAADDFELAITHNKDDPDIYYHRAQLHFILGEFAEAAKDYQKSIDLDRTFIFSHIQLGVTQYKMGSVASAMATFRRSVKNFEDVPDVYNYYGELLLDQQNFSEAIEKFDKAVEMEKQSKPMGINVLPLINKALALFQWKHDFQEAENLCQKALIIDPECDIAVGTMAQLLLQQGKVSQALKYFERAAELARTEAEIVNAISYAEATRTQLEVQEKYPQLAARLQSMGAGLGGPPAHLSKLSNIVRTTVKASSLLVVGDKQHLLPSQNSRLEVHESTGQSFIMPDKQAVVTLYPLFQPDVLPFRSLTFAPDTEIVKIGRASKREAKGLVPAHHNALFESRVMSRDHAELRVSFEKKEVYIRDNGSMHGTWINCKKIAANKDVPIRSGDVVIFGTEVIRGEDTYPPMRVRCECQWFDLDEGASETKKSQDNLKTNTFCVPDDDDEMVEILDEAPLDSASTGSYVPDDAGISSDSDHHQSAENATPMTSPLKKDVSVELVENKSSAPASDLQSHVVRSQQSPIDLDEENNEHPLVTPRMTPPSVEDTYEGTYAGIPDDMGGIDYAPDNEAALTGYSRGDSASGSDGWEESEEQDDSEVDSMSHSSLGVDTNGFDREADAMASNVPSTSVICESLVAVAVSKGARSQDADRSLPTQNDAPCSTAVTSGEHVSPQTAAPNMNSCKFTANEDSTESTPLKFGWSSISQPVGVSNSASRSSGRSLDHSLACFHHTTSSSSADECWPNVTFHPIDPLTQRESNDSAISQDHRTSAAPYTDGPFINCHTHTAFDEFEMGNKVHSTVTTNASQPSREERPNEESVESRDDSGRVDLQSKPHIVSSMAGSGATRDSNTRLSIADIVDTSEWTATSGVKPSRKRKAPEMESDSEELDQDLAGDFPDVTSVDICDLFDNQFVSGSAESFSQDAQPQVAPVDLDASLSHLTGIHAVAKTQNPNDAPKAAKPAATDERPSKRQRVSGSGSFGSHVATALLGAMIGGLGTVALLASLPTDYFA</sequence>
<comment type="similarity">
    <text evidence="9">Belongs to the Tom70 family.</text>
</comment>
<dbReference type="Gene3D" id="2.60.200.20">
    <property type="match status" value="1"/>
</dbReference>
<dbReference type="InterPro" id="IPR011990">
    <property type="entry name" value="TPR-like_helical_dom_sf"/>
</dbReference>
<dbReference type="GO" id="GO:0030943">
    <property type="term" value="F:mitochondrion targeting sequence binding"/>
    <property type="evidence" value="ECO:0007669"/>
    <property type="project" value="TreeGrafter"/>
</dbReference>
<feature type="region of interest" description="Disordered" evidence="11">
    <location>
        <begin position="1261"/>
        <end position="1283"/>
    </location>
</feature>
<feature type="region of interest" description="Disordered" evidence="11">
    <location>
        <begin position="1147"/>
        <end position="1170"/>
    </location>
</feature>
<evidence type="ECO:0000256" key="9">
    <source>
        <dbReference type="ARBA" id="ARBA00038030"/>
    </source>
</evidence>
<evidence type="ECO:0000313" key="15">
    <source>
        <dbReference type="Proteomes" id="UP000051487"/>
    </source>
</evidence>
<dbReference type="SMART" id="SM00240">
    <property type="entry name" value="FHA"/>
    <property type="match status" value="1"/>
</dbReference>
<dbReference type="SUPFAM" id="SSF49879">
    <property type="entry name" value="SMAD/FHA domain"/>
    <property type="match status" value="1"/>
</dbReference>
<reference evidence="14 15" key="1">
    <citation type="submission" date="2015-11" db="EMBL/GenBank/DDBJ databases">
        <title>Aspergillus lentulus strain IFM 54703T.</title>
        <authorList>
            <person name="Kusuya Y."/>
            <person name="Sakai K."/>
            <person name="Kamei K."/>
            <person name="Takahashi H."/>
            <person name="Yaguchi T."/>
        </authorList>
    </citation>
    <scope>NUCLEOTIDE SEQUENCE [LARGE SCALE GENOMIC DNA]</scope>
    <source>
        <strain evidence="14 15">IFM 54703</strain>
    </source>
</reference>
<dbReference type="Gene3D" id="1.25.40.10">
    <property type="entry name" value="Tetratricopeptide repeat domain"/>
    <property type="match status" value="2"/>
</dbReference>
<dbReference type="InterPro" id="IPR005687">
    <property type="entry name" value="Tom70"/>
</dbReference>
<feature type="domain" description="FHA" evidence="13">
    <location>
        <begin position="713"/>
        <end position="774"/>
    </location>
</feature>
<feature type="compositionally biased region" description="Acidic residues" evidence="11">
    <location>
        <begin position="982"/>
        <end position="994"/>
    </location>
</feature>
<keyword evidence="5 10" id="KW-0802">TPR repeat</keyword>
<dbReference type="NCBIfam" id="TIGR00990">
    <property type="entry name" value="3a0801s09"/>
    <property type="match status" value="1"/>
</dbReference>
<feature type="compositionally biased region" description="Polar residues" evidence="11">
    <location>
        <begin position="1067"/>
        <end position="1084"/>
    </location>
</feature>
<protein>
    <submittedName>
        <fullName evidence="14">Mitochondrial import receptor subunit tom70</fullName>
    </submittedName>
</protein>
<feature type="repeat" description="TPR" evidence="10">
    <location>
        <begin position="416"/>
        <end position="449"/>
    </location>
</feature>
<dbReference type="GO" id="GO:0045039">
    <property type="term" value="P:protein insertion into mitochondrial inner membrane"/>
    <property type="evidence" value="ECO:0007669"/>
    <property type="project" value="TreeGrafter"/>
</dbReference>
<name>A0AAN4PIV5_ASPLE</name>
<dbReference type="PANTHER" id="PTHR46208">
    <property type="entry name" value="MITOCHONDRIAL IMPORT RECEPTOR SUBUNIT TOM70"/>
    <property type="match status" value="1"/>
</dbReference>
<dbReference type="Pfam" id="PF00498">
    <property type="entry name" value="FHA"/>
    <property type="match status" value="1"/>
</dbReference>
<evidence type="ECO:0000256" key="3">
    <source>
        <dbReference type="ARBA" id="ARBA00022737"/>
    </source>
</evidence>
<feature type="region of interest" description="Disordered" evidence="11">
    <location>
        <begin position="1343"/>
        <end position="1374"/>
    </location>
</feature>
<comment type="subcellular location">
    <subcellularLocation>
        <location evidence="1">Mitochondrion outer membrane</location>
        <topology evidence="1">Single-pass membrane protein</topology>
    </subcellularLocation>
</comment>
<comment type="caution">
    <text evidence="14">The sequence shown here is derived from an EMBL/GenBank/DDBJ whole genome shotgun (WGS) entry which is preliminary data.</text>
</comment>
<feature type="region of interest" description="Disordered" evidence="11">
    <location>
        <begin position="1038"/>
        <end position="1084"/>
    </location>
</feature>
<evidence type="ECO:0000256" key="10">
    <source>
        <dbReference type="PROSITE-ProRule" id="PRU00339"/>
    </source>
</evidence>
<dbReference type="SUPFAM" id="SSF48452">
    <property type="entry name" value="TPR-like"/>
    <property type="match status" value="2"/>
</dbReference>
<evidence type="ECO:0000313" key="14">
    <source>
        <dbReference type="EMBL" id="GAQ07364.1"/>
    </source>
</evidence>
<organism evidence="14 15">
    <name type="scientific">Aspergillus lentulus</name>
    <dbReference type="NCBI Taxonomy" id="293939"/>
    <lineage>
        <taxon>Eukaryota</taxon>
        <taxon>Fungi</taxon>
        <taxon>Dikarya</taxon>
        <taxon>Ascomycota</taxon>
        <taxon>Pezizomycotina</taxon>
        <taxon>Eurotiomycetes</taxon>
        <taxon>Eurotiomycetidae</taxon>
        <taxon>Eurotiales</taxon>
        <taxon>Aspergillaceae</taxon>
        <taxon>Aspergillus</taxon>
        <taxon>Aspergillus subgen. Fumigati</taxon>
    </lineage>
</organism>
<evidence type="ECO:0000256" key="1">
    <source>
        <dbReference type="ARBA" id="ARBA00004572"/>
    </source>
</evidence>
<evidence type="ECO:0000256" key="11">
    <source>
        <dbReference type="SAM" id="MobiDB-lite"/>
    </source>
</evidence>
<feature type="compositionally biased region" description="Polar residues" evidence="11">
    <location>
        <begin position="898"/>
        <end position="918"/>
    </location>
</feature>
<dbReference type="InterPro" id="IPR000253">
    <property type="entry name" value="FHA_dom"/>
</dbReference>
<feature type="transmembrane region" description="Helical" evidence="12">
    <location>
        <begin position="42"/>
        <end position="63"/>
    </location>
</feature>
<gene>
    <name evidence="14" type="ORF">ALT_4685</name>
</gene>
<keyword evidence="7" id="KW-0496">Mitochondrion</keyword>
<keyword evidence="14" id="KW-0675">Receptor</keyword>
<feature type="compositionally biased region" description="Polar residues" evidence="11">
    <location>
        <begin position="1048"/>
        <end position="1061"/>
    </location>
</feature>
<keyword evidence="6 12" id="KW-1133">Transmembrane helix</keyword>
<dbReference type="InterPro" id="IPR008984">
    <property type="entry name" value="SMAD_FHA_dom_sf"/>
</dbReference>
<dbReference type="Pfam" id="PF13432">
    <property type="entry name" value="TPR_16"/>
    <property type="match status" value="2"/>
</dbReference>
<keyword evidence="8 12" id="KW-0472">Membrane</keyword>
<dbReference type="GO" id="GO:0005741">
    <property type="term" value="C:mitochondrial outer membrane"/>
    <property type="evidence" value="ECO:0007669"/>
    <property type="project" value="UniProtKB-SubCell"/>
</dbReference>
<dbReference type="Proteomes" id="UP000051487">
    <property type="component" value="Unassembled WGS sequence"/>
</dbReference>
<proteinExistence type="inferred from homology"/>
<dbReference type="PANTHER" id="PTHR46208:SF1">
    <property type="entry name" value="MITOCHONDRIAL IMPORT RECEPTOR SUBUNIT TOM70"/>
    <property type="match status" value="1"/>
</dbReference>
<dbReference type="GO" id="GO:0006886">
    <property type="term" value="P:intracellular protein transport"/>
    <property type="evidence" value="ECO:0007669"/>
    <property type="project" value="InterPro"/>
</dbReference>
<keyword evidence="4" id="KW-1000">Mitochondrion outer membrane</keyword>
<evidence type="ECO:0000256" key="4">
    <source>
        <dbReference type="ARBA" id="ARBA00022787"/>
    </source>
</evidence>
<dbReference type="GO" id="GO:0015450">
    <property type="term" value="F:protein-transporting ATPase activity"/>
    <property type="evidence" value="ECO:0007669"/>
    <property type="project" value="InterPro"/>
</dbReference>
<feature type="region of interest" description="Disordered" evidence="11">
    <location>
        <begin position="1195"/>
        <end position="1244"/>
    </location>
</feature>
<dbReference type="PROSITE" id="PS50005">
    <property type="entry name" value="TPR"/>
    <property type="match status" value="2"/>
</dbReference>
<evidence type="ECO:0000256" key="6">
    <source>
        <dbReference type="ARBA" id="ARBA00022989"/>
    </source>
</evidence>
<dbReference type="EMBL" id="BCLY01000008">
    <property type="protein sequence ID" value="GAQ07364.1"/>
    <property type="molecule type" value="Genomic_DNA"/>
</dbReference>
<dbReference type="InterPro" id="IPR019734">
    <property type="entry name" value="TPR_rpt"/>
</dbReference>
<feature type="region of interest" description="Disordered" evidence="11">
    <location>
        <begin position="64"/>
        <end position="106"/>
    </location>
</feature>
<feature type="compositionally biased region" description="Basic and acidic residues" evidence="11">
    <location>
        <begin position="1204"/>
        <end position="1227"/>
    </location>
</feature>
<keyword evidence="2 12" id="KW-0812">Transmembrane</keyword>
<evidence type="ECO:0000256" key="2">
    <source>
        <dbReference type="ARBA" id="ARBA00022692"/>
    </source>
</evidence>
<dbReference type="PROSITE" id="PS50006">
    <property type="entry name" value="FHA_DOMAIN"/>
    <property type="match status" value="1"/>
</dbReference>
<feature type="compositionally biased region" description="Basic residues" evidence="11">
    <location>
        <begin position="79"/>
        <end position="89"/>
    </location>
</feature>
<keyword evidence="3" id="KW-0677">Repeat</keyword>
<feature type="region of interest" description="Disordered" evidence="11">
    <location>
        <begin position="850"/>
        <end position="1021"/>
    </location>
</feature>
<accession>A0AAN4PIV5</accession>
<evidence type="ECO:0000256" key="8">
    <source>
        <dbReference type="ARBA" id="ARBA00023136"/>
    </source>
</evidence>